<sequence>MNNFFLDGCYSVKTDILPDGAKSQLYIANVGSTDSGNYSCSLGEDTMTWVSVAVITGETPAAMQHGSAATAANLGLLTLLSAVLSAIR</sequence>
<gene>
    <name evidence="1" type="ORF">NEZAVI_LOCUS6616</name>
</gene>
<dbReference type="PANTHER" id="PTHR23279:SF3">
    <property type="entry name" value="DEFECTIVE PROBOSCIS EXTENSION RESPONSE 18"/>
    <property type="match status" value="1"/>
</dbReference>
<name>A0A9P0H704_NEZVI</name>
<dbReference type="PANTHER" id="PTHR23279">
    <property type="entry name" value="DEFECTIVE PROBOSCIS EXTENSION RESPONSE DPR -RELATED"/>
    <property type="match status" value="1"/>
</dbReference>
<dbReference type="InterPro" id="IPR037448">
    <property type="entry name" value="Zig-8"/>
</dbReference>
<dbReference type="OrthoDB" id="6622512at2759"/>
<accession>A0A9P0H704</accession>
<protein>
    <submittedName>
        <fullName evidence="1">Uncharacterized protein</fullName>
    </submittedName>
</protein>
<dbReference type="Proteomes" id="UP001152798">
    <property type="component" value="Chromosome 3"/>
</dbReference>
<keyword evidence="2" id="KW-1185">Reference proteome</keyword>
<reference evidence="1" key="1">
    <citation type="submission" date="2022-01" db="EMBL/GenBank/DDBJ databases">
        <authorList>
            <person name="King R."/>
        </authorList>
    </citation>
    <scope>NUCLEOTIDE SEQUENCE</scope>
</reference>
<dbReference type="InterPro" id="IPR036179">
    <property type="entry name" value="Ig-like_dom_sf"/>
</dbReference>
<proteinExistence type="predicted"/>
<dbReference type="AlphaFoldDB" id="A0A9P0H704"/>
<organism evidence="1 2">
    <name type="scientific">Nezara viridula</name>
    <name type="common">Southern green stink bug</name>
    <name type="synonym">Cimex viridulus</name>
    <dbReference type="NCBI Taxonomy" id="85310"/>
    <lineage>
        <taxon>Eukaryota</taxon>
        <taxon>Metazoa</taxon>
        <taxon>Ecdysozoa</taxon>
        <taxon>Arthropoda</taxon>
        <taxon>Hexapoda</taxon>
        <taxon>Insecta</taxon>
        <taxon>Pterygota</taxon>
        <taxon>Neoptera</taxon>
        <taxon>Paraneoptera</taxon>
        <taxon>Hemiptera</taxon>
        <taxon>Heteroptera</taxon>
        <taxon>Panheteroptera</taxon>
        <taxon>Pentatomomorpha</taxon>
        <taxon>Pentatomoidea</taxon>
        <taxon>Pentatomidae</taxon>
        <taxon>Pentatominae</taxon>
        <taxon>Nezara</taxon>
    </lineage>
</organism>
<dbReference type="GO" id="GO:0050808">
    <property type="term" value="P:synapse organization"/>
    <property type="evidence" value="ECO:0007669"/>
    <property type="project" value="TreeGrafter"/>
</dbReference>
<evidence type="ECO:0000313" key="2">
    <source>
        <dbReference type="Proteomes" id="UP001152798"/>
    </source>
</evidence>
<dbReference type="EMBL" id="OV725079">
    <property type="protein sequence ID" value="CAH1396571.1"/>
    <property type="molecule type" value="Genomic_DNA"/>
</dbReference>
<dbReference type="Gene3D" id="2.60.40.10">
    <property type="entry name" value="Immunoglobulins"/>
    <property type="match status" value="1"/>
</dbReference>
<dbReference type="InterPro" id="IPR013783">
    <property type="entry name" value="Ig-like_fold"/>
</dbReference>
<dbReference type="GO" id="GO:0032589">
    <property type="term" value="C:neuron projection membrane"/>
    <property type="evidence" value="ECO:0007669"/>
    <property type="project" value="TreeGrafter"/>
</dbReference>
<evidence type="ECO:0000313" key="1">
    <source>
        <dbReference type="EMBL" id="CAH1396571.1"/>
    </source>
</evidence>
<dbReference type="SUPFAM" id="SSF48726">
    <property type="entry name" value="Immunoglobulin"/>
    <property type="match status" value="1"/>
</dbReference>